<dbReference type="Proteomes" id="UP001056648">
    <property type="component" value="Chromosome 2"/>
</dbReference>
<sequence>MSILDYDDLKGKVGQWLKRTDLADVSGDFVMLFEARFNRNVRVRQMESSYSQAISDKTVALPDDWLEMIGKPTLNGKLQSFITRDQYKALDRSIPVYEDGYFSIFGSNLKLAADVSEGPTLEFDYYAKLPSLSVANPTNWLLADGPDIYLYGSLLEAEPYLKNDPRIETWRALLQVAMTDMQDASDVAKHSGGTLEIRQPC</sequence>
<evidence type="ECO:0000313" key="2">
    <source>
        <dbReference type="Proteomes" id="UP001056648"/>
    </source>
</evidence>
<organism evidence="1 2">
    <name type="scientific">Cupriavidus gilardii</name>
    <dbReference type="NCBI Taxonomy" id="82541"/>
    <lineage>
        <taxon>Bacteria</taxon>
        <taxon>Pseudomonadati</taxon>
        <taxon>Pseudomonadota</taxon>
        <taxon>Betaproteobacteria</taxon>
        <taxon>Burkholderiales</taxon>
        <taxon>Burkholderiaceae</taxon>
        <taxon>Cupriavidus</taxon>
    </lineage>
</organism>
<keyword evidence="2" id="KW-1185">Reference proteome</keyword>
<name>A0ABY4VQM3_9BURK</name>
<protein>
    <submittedName>
        <fullName evidence="1">Uncharacterized protein</fullName>
    </submittedName>
</protein>
<dbReference type="Pfam" id="PF24175">
    <property type="entry name" value="SU10_adaptor"/>
    <property type="match status" value="1"/>
</dbReference>
<reference evidence="1" key="1">
    <citation type="submission" date="2022-06" db="EMBL/GenBank/DDBJ databases">
        <title>Complete genome sequence and characterization of Cupriavidus gilardii QJ1 isolated from contaminating cells.</title>
        <authorList>
            <person name="Qi J."/>
        </authorList>
    </citation>
    <scope>NUCLEOTIDE SEQUENCE</scope>
    <source>
        <strain evidence="1">QJ1</strain>
    </source>
</reference>
<evidence type="ECO:0000313" key="1">
    <source>
        <dbReference type="EMBL" id="USE79483.1"/>
    </source>
</evidence>
<gene>
    <name evidence="1" type="ORF">NDR89_23110</name>
</gene>
<dbReference type="RefSeq" id="WP_252252940.1">
    <property type="nucleotide sequence ID" value="NZ_CP098736.1"/>
</dbReference>
<accession>A0ABY4VQM3</accession>
<dbReference type="EMBL" id="CP098736">
    <property type="protein sequence ID" value="USE79483.1"/>
    <property type="molecule type" value="Genomic_DNA"/>
</dbReference>
<dbReference type="InterPro" id="IPR056209">
    <property type="entry name" value="SU10_adaptor"/>
</dbReference>
<proteinExistence type="predicted"/>